<evidence type="ECO:0000313" key="3">
    <source>
        <dbReference type="EMBL" id="CAG2188221.1"/>
    </source>
</evidence>
<dbReference type="EMBL" id="CAJPWZ010000203">
    <property type="protein sequence ID" value="CAG2188221.1"/>
    <property type="molecule type" value="Genomic_DNA"/>
</dbReference>
<name>A0A8S3PZW7_MYTED</name>
<dbReference type="AlphaFoldDB" id="A0A8S3PZW7"/>
<evidence type="ECO:0000259" key="2">
    <source>
        <dbReference type="PROSITE" id="PS50157"/>
    </source>
</evidence>
<keyword evidence="1" id="KW-0863">Zinc-finger</keyword>
<proteinExistence type="predicted"/>
<evidence type="ECO:0000313" key="4">
    <source>
        <dbReference type="Proteomes" id="UP000683360"/>
    </source>
</evidence>
<dbReference type="Proteomes" id="UP000683360">
    <property type="component" value="Unassembled WGS sequence"/>
</dbReference>
<organism evidence="3 4">
    <name type="scientific">Mytilus edulis</name>
    <name type="common">Blue mussel</name>
    <dbReference type="NCBI Taxonomy" id="6550"/>
    <lineage>
        <taxon>Eukaryota</taxon>
        <taxon>Metazoa</taxon>
        <taxon>Spiralia</taxon>
        <taxon>Lophotrochozoa</taxon>
        <taxon>Mollusca</taxon>
        <taxon>Bivalvia</taxon>
        <taxon>Autobranchia</taxon>
        <taxon>Pteriomorphia</taxon>
        <taxon>Mytilida</taxon>
        <taxon>Mytiloidea</taxon>
        <taxon>Mytilidae</taxon>
        <taxon>Mytilinae</taxon>
        <taxon>Mytilus</taxon>
    </lineage>
</organism>
<dbReference type="InterPro" id="IPR013087">
    <property type="entry name" value="Znf_C2H2_type"/>
</dbReference>
<dbReference type="PANTHER" id="PTHR33845">
    <property type="entry name" value="C2H2-TYPE DOMAIN-CONTAINING PROTEIN"/>
    <property type="match status" value="1"/>
</dbReference>
<dbReference type="OrthoDB" id="5982959at2759"/>
<evidence type="ECO:0000256" key="1">
    <source>
        <dbReference type="PROSITE-ProRule" id="PRU00042"/>
    </source>
</evidence>
<protein>
    <recommendedName>
        <fullName evidence="2">C2H2-type domain-containing protein</fullName>
    </recommendedName>
</protein>
<dbReference type="PROSITE" id="PS50157">
    <property type="entry name" value="ZINC_FINGER_C2H2_2"/>
    <property type="match status" value="1"/>
</dbReference>
<keyword evidence="1" id="KW-0479">Metal-binding</keyword>
<keyword evidence="4" id="KW-1185">Reference proteome</keyword>
<dbReference type="PANTHER" id="PTHR33845:SF1">
    <property type="entry name" value="C2H2-TYPE DOMAIN-CONTAINING PROTEIN"/>
    <property type="match status" value="1"/>
</dbReference>
<feature type="domain" description="C2H2-type" evidence="2">
    <location>
        <begin position="862"/>
        <end position="895"/>
    </location>
</feature>
<sequence length="1041" mass="119197">MEEDICTFHFYERSPICDEVGKHLNFESLSTVDQLIIQSDIGVFGDLLPQKITVSALLMLNFFKDKHKSRLRRYACNVPTFFASEHEHAKQKTKSKLGQAIRGDRRVSSDQMRTIYNEFGVVIPIGTCICRVCRRKWLGQKGNEEKCNDVICGPPCTDLEEDDFIENIAQLKWDSDEMDELNVNLKDMEHVESLPTLSQTTSTCITEDSSQNSQISDSSLVQTDMLSNLNIFLQQSGVSPVKHMQGSFLSSERTQRRYLQKANDCLAVVIEAICPKEKEAFMEKFVESLCKSTAVENNQSSRSCGVNVSILKEIYDRAETWTFRRQFYQFWTLITLAAKLDRREKKIDPCQLEPFLDFITSSHIIKDLPFGERKLKLSTGEIISTPNVIRAIAPTSIIRQYKQFCEDEEIRPLGTSTMYKILEECAASVRHSVEGLDYYVAEGGRAFRDIEEILEGFDCEDEDIKKMKADLLEVKRYLKSDYKVHVRDMAQIADHCRSYALSDIDSNFRNDCKHEHTLCCTQCLLLESFMDDVLAKVNNKEWDHTDQVMFKVEKAVDDIKEWKGHILRSRNQEEARRHTLGIIEEKKDVMITIDWAMKFLPRKFREGQTDWFAKRGINCHISVSLMKGPSDTYQSITHVHVFSSTVAQDSSVTSSIISDVVQDLIQMNQGLSNVHLFSDNAGCYKSTTTIAALHKTLKGTIKTYNFCEAQDGKGPCDRRASHLKSIIKRYVNEGNDVVTAEQMKKAIDLKKNFNYRVKVVTPVIDLDPVQNSIKSIPGISQLHNFKFEDSCLRVWKAYGIGAGKLIPWTDICQDMNVSQLKTVQNWLEKSCNVFSSDDMTGEEEVEECGPPAKKAKSEENIYSCPIEGCDRSFKNNSGLEQHIILGNCNYQLEKQSLMDRSKSEYSVKLDKLYPKTVNISCSTTSEIANTVKIGWALKMKKKKTIFNVEQKQFMQDQFDIGKHTGRKVDPFEAAKLMMVEVKKGERRFKKSEYLTGSQISGYFSRLSQKDRKMCKEDITVSQNEDDKYNLKMSVIKKMESL</sequence>
<gene>
    <name evidence="3" type="ORF">MEDL_3650</name>
</gene>
<keyword evidence="1" id="KW-0862">Zinc</keyword>
<dbReference type="GO" id="GO:0008270">
    <property type="term" value="F:zinc ion binding"/>
    <property type="evidence" value="ECO:0007669"/>
    <property type="project" value="UniProtKB-KW"/>
</dbReference>
<comment type="caution">
    <text evidence="3">The sequence shown here is derived from an EMBL/GenBank/DDBJ whole genome shotgun (WGS) entry which is preliminary data.</text>
</comment>
<accession>A0A8S3PZW7</accession>
<reference evidence="3" key="1">
    <citation type="submission" date="2021-03" db="EMBL/GenBank/DDBJ databases">
        <authorList>
            <person name="Bekaert M."/>
        </authorList>
    </citation>
    <scope>NUCLEOTIDE SEQUENCE</scope>
</reference>